<dbReference type="EMBL" id="CP003423">
    <property type="protein sequence ID" value="AFH42421.1"/>
    <property type="molecule type" value="Genomic_DNA"/>
</dbReference>
<organism evidence="1 2">
    <name type="scientific">Fervidicoccus fontis (strain DSM 19380 / JCM 18336 / VKM B-2539 / Kam940)</name>
    <dbReference type="NCBI Taxonomy" id="1163730"/>
    <lineage>
        <taxon>Archaea</taxon>
        <taxon>Thermoproteota</taxon>
        <taxon>Thermoprotei</taxon>
        <taxon>Fervidicoccales</taxon>
        <taxon>Fervidicoccaceae</taxon>
        <taxon>Fervidicoccus</taxon>
    </lineage>
</organism>
<dbReference type="Proteomes" id="UP000007391">
    <property type="component" value="Chromosome"/>
</dbReference>
<reference evidence="2" key="1">
    <citation type="submission" date="2012-03" db="EMBL/GenBank/DDBJ databases">
        <title>Fervidicoccus fontis complete genome analysis confirms its distinct phylogenetic position and predicts its environmental function.</title>
        <authorList>
            <person name="Lebedinsky A.V."/>
            <person name="Mardanov A.V."/>
            <person name="Gumerov V.M."/>
            <person name="Beletsky A.V."/>
            <person name="Kublanov I.V."/>
            <person name="Perevalova A.A."/>
            <person name="Bonch-Osmolovskaya E.A."/>
            <person name="Ravin N.V."/>
            <person name="Skryabin K.G."/>
        </authorList>
    </citation>
    <scope>NUCLEOTIDE SEQUENCE [LARGE SCALE GENOMIC DNA]</scope>
    <source>
        <strain evidence="2">DSM 19380 / VKM B-2539 / Kam940</strain>
    </source>
</reference>
<dbReference type="eggNOG" id="arCOG08874">
    <property type="taxonomic scope" value="Archaea"/>
</dbReference>
<reference evidence="1 2" key="2">
    <citation type="journal article" date="2014" name="Extremophiles">
        <title>Analysis of the complete genome of Fervidococcus fontis confirms the distinct phylogenetic position of the order Fervidicoccales and suggests its environmental function.</title>
        <authorList>
            <person name="Lebedinsky A.V."/>
            <person name="Mardanov A.V."/>
            <person name="Kublanov I.V."/>
            <person name="Gumerov V.M."/>
            <person name="Beletsky A.V."/>
            <person name="Perevalova A.A."/>
            <person name="Bidzhieva S.Kh."/>
            <person name="Bonch-Osmolovskaya E.A."/>
            <person name="Skryabin K.G."/>
            <person name="Ravin N.V."/>
        </authorList>
    </citation>
    <scope>NUCLEOTIDE SEQUENCE [LARGE SCALE GENOMIC DNA]</scope>
    <source>
        <strain evidence="2">DSM 19380 / VKM B-2539 / Kam940</strain>
    </source>
</reference>
<dbReference type="KEGG" id="ffo:FFONT_0431"/>
<gene>
    <name evidence="1" type="ordered locus">FFONT_0431</name>
</gene>
<dbReference type="HOGENOM" id="CLU_2565560_0_0_2"/>
<proteinExistence type="predicted"/>
<accession>I0A0B4</accession>
<evidence type="ECO:0000313" key="1">
    <source>
        <dbReference type="EMBL" id="AFH42421.1"/>
    </source>
</evidence>
<protein>
    <submittedName>
        <fullName evidence="1">Uncharacterized protein</fullName>
    </submittedName>
</protein>
<dbReference type="AlphaFoldDB" id="I0A0B4"/>
<dbReference type="STRING" id="1163730.FFONT_0431"/>
<keyword evidence="2" id="KW-1185">Reference proteome</keyword>
<name>I0A0B4_FERFK</name>
<sequence>MITLSIYWYRCDLCGKNSPTANCTIKNRKLNVCYRCFITFKLWNKCSDYGWKIEVKRLSNANTEEKLEKLEFILEEISKKE</sequence>
<evidence type="ECO:0000313" key="2">
    <source>
        <dbReference type="Proteomes" id="UP000007391"/>
    </source>
</evidence>
<dbReference type="InParanoid" id="I0A0B4"/>